<keyword evidence="2" id="KW-0808">Transferase</keyword>
<name>A0A4R2T2B1_9PAST</name>
<feature type="transmembrane region" description="Helical" evidence="1">
    <location>
        <begin position="276"/>
        <end position="294"/>
    </location>
</feature>
<keyword evidence="3" id="KW-1185">Reference proteome</keyword>
<keyword evidence="1" id="KW-0472">Membrane</keyword>
<feature type="transmembrane region" description="Helical" evidence="1">
    <location>
        <begin position="98"/>
        <end position="115"/>
    </location>
</feature>
<keyword evidence="1" id="KW-1133">Transmembrane helix</keyword>
<evidence type="ECO:0000313" key="2">
    <source>
        <dbReference type="EMBL" id="TCP95521.1"/>
    </source>
</evidence>
<gene>
    <name evidence="2" type="ORF">EDC44_10822</name>
</gene>
<dbReference type="InterPro" id="IPR049458">
    <property type="entry name" value="EpsG-like"/>
</dbReference>
<feature type="transmembrane region" description="Helical" evidence="1">
    <location>
        <begin position="167"/>
        <end position="192"/>
    </location>
</feature>
<dbReference type="OrthoDB" id="6636121at2"/>
<keyword evidence="1" id="KW-0812">Transmembrane</keyword>
<feature type="transmembrane region" description="Helical" evidence="1">
    <location>
        <begin position="27"/>
        <end position="46"/>
    </location>
</feature>
<reference evidence="2 3" key="1">
    <citation type="submission" date="2019-03" db="EMBL/GenBank/DDBJ databases">
        <title>Genomic Encyclopedia of Type Strains, Phase IV (KMG-IV): sequencing the most valuable type-strain genomes for metagenomic binning, comparative biology and taxonomic classification.</title>
        <authorList>
            <person name="Goeker M."/>
        </authorList>
    </citation>
    <scope>NUCLEOTIDE SEQUENCE [LARGE SCALE GENOMIC DNA]</scope>
    <source>
        <strain evidence="2 3">DSM 28404</strain>
    </source>
</reference>
<sequence>MIIYNILILILIVGVFLDTFNINFKNYYFIFTLFLIFLTVILRYNIGADYLSYSEIYDSIIPFSETSFEKLIDYSEQHQLEYGYVILSSIIKNITDNFEIFIFLYNIIIFYFLYLGMKPYPNKNIQLFLLVCLFYPLYLIEAHRQGMALAIFFYNIKNIISENFFKYLTFCILGSLFHKVSLITILIYPLIIKEYSKKLLLFLLVSSFLISSFSLIGRFILFLNENLNQLSFIRRVYFYYFVKHDSTHIINSIAYIHRLFWGCVILYFYKKIPFKLVNLTVLYISIFFLFSDVGILAGRISAMFLVSYICCFAILFCNLRMFFIKLSLLFLLLMYNVSIFYKDIYTRHPIYETYNYIPYRSIFEK</sequence>
<organism evidence="2 3">
    <name type="scientific">Cricetibacter osteomyelitidis</name>
    <dbReference type="NCBI Taxonomy" id="1521931"/>
    <lineage>
        <taxon>Bacteria</taxon>
        <taxon>Pseudomonadati</taxon>
        <taxon>Pseudomonadota</taxon>
        <taxon>Gammaproteobacteria</taxon>
        <taxon>Pasteurellales</taxon>
        <taxon>Pasteurellaceae</taxon>
        <taxon>Cricetibacter</taxon>
    </lineage>
</organism>
<proteinExistence type="predicted"/>
<dbReference type="GO" id="GO:0016740">
    <property type="term" value="F:transferase activity"/>
    <property type="evidence" value="ECO:0007669"/>
    <property type="project" value="UniProtKB-KW"/>
</dbReference>
<feature type="transmembrane region" description="Helical" evidence="1">
    <location>
        <begin position="199"/>
        <end position="221"/>
    </location>
</feature>
<evidence type="ECO:0000256" key="1">
    <source>
        <dbReference type="SAM" id="Phobius"/>
    </source>
</evidence>
<dbReference type="Proteomes" id="UP000295763">
    <property type="component" value="Unassembled WGS sequence"/>
</dbReference>
<feature type="transmembrane region" description="Helical" evidence="1">
    <location>
        <begin position="249"/>
        <end position="269"/>
    </location>
</feature>
<dbReference type="EMBL" id="SLYB01000008">
    <property type="protein sequence ID" value="TCP95521.1"/>
    <property type="molecule type" value="Genomic_DNA"/>
</dbReference>
<evidence type="ECO:0000313" key="3">
    <source>
        <dbReference type="Proteomes" id="UP000295763"/>
    </source>
</evidence>
<dbReference type="RefSeq" id="WP_131976077.1">
    <property type="nucleotide sequence ID" value="NZ_SLYB01000008.1"/>
</dbReference>
<comment type="caution">
    <text evidence="2">The sequence shown here is derived from an EMBL/GenBank/DDBJ whole genome shotgun (WGS) entry which is preliminary data.</text>
</comment>
<dbReference type="AlphaFoldDB" id="A0A4R2T2B1"/>
<feature type="transmembrane region" description="Helical" evidence="1">
    <location>
        <begin position="300"/>
        <end position="317"/>
    </location>
</feature>
<protein>
    <submittedName>
        <fullName evidence="2">EpsG-like putative glucosyltransferase</fullName>
    </submittedName>
</protein>
<feature type="transmembrane region" description="Helical" evidence="1">
    <location>
        <begin position="6"/>
        <end position="22"/>
    </location>
</feature>
<accession>A0A4R2T2B1</accession>
<dbReference type="Pfam" id="PF14897">
    <property type="entry name" value="EpsG"/>
    <property type="match status" value="1"/>
</dbReference>